<comment type="subunit">
    <text evidence="11">Component of the RNA polymerase III complex consisting of 17 subunits: a ten-subunit horseshoe-shaped catalytic core composed of POLR3A/RPC1, POLR3B/RPC2, POLR1C/RPAC1, POLR1D/RPAC2, POLR3K/RPC10, POLR2E/RPABC1, POLR2F/RPABC2, POLR2H/RPABC3, POLR2K/RPABC4 and POLR2L/RPABC5; a mobile stalk composed of two subunits POLR3H/RPC8 and CRCP/RPC9, protruding from the core and functioning primarily in transcription initiation; and additional subunits homologous to general transcription factors of the RNA polymerase II machinery, POLR3C/RPC3-POLR3F/RPC6-POLR3G/RPC7 heterotrimer required for transcription initiation and POLR3D/RPC4-POLR3E/RPC5 heterodimer involved in both transcription initiation and termination.</text>
</comment>
<evidence type="ECO:0000313" key="17">
    <source>
        <dbReference type="RefSeq" id="XP_018022660.1"/>
    </source>
</evidence>
<dbReference type="Gene3D" id="1.20.1250.40">
    <property type="match status" value="1"/>
</dbReference>
<dbReference type="Proteomes" id="UP000694843">
    <property type="component" value="Unplaced"/>
</dbReference>
<dbReference type="Pfam" id="PF03874">
    <property type="entry name" value="RNA_pol_Rpb4"/>
    <property type="match status" value="1"/>
</dbReference>
<dbReference type="RefSeq" id="XP_018022660.1">
    <property type="nucleotide sequence ID" value="XM_018167171.2"/>
</dbReference>
<evidence type="ECO:0000256" key="6">
    <source>
        <dbReference type="ARBA" id="ARBA00022478"/>
    </source>
</evidence>
<dbReference type="Proteomes" id="UP000711488">
    <property type="component" value="Unassembled WGS sequence"/>
</dbReference>
<evidence type="ECO:0000256" key="8">
    <source>
        <dbReference type="ARBA" id="ARBA00023163"/>
    </source>
</evidence>
<evidence type="ECO:0000259" key="14">
    <source>
        <dbReference type="SMART" id="SM00657"/>
    </source>
</evidence>
<evidence type="ECO:0000313" key="16">
    <source>
        <dbReference type="Proteomes" id="UP000694843"/>
    </source>
</evidence>
<reference evidence="17" key="4">
    <citation type="submission" date="2025-04" db="UniProtKB">
        <authorList>
            <consortium name="RefSeq"/>
        </authorList>
    </citation>
    <scope>IDENTIFICATION</scope>
    <source>
        <tissue evidence="17">Whole organism</tissue>
    </source>
</reference>
<gene>
    <name evidence="17" type="primary">LOC108678710</name>
    <name evidence="15" type="ORF">HAZT_HAZT006749</name>
</gene>
<sequence length="140" mass="15774">MEVLNSNVALLSNYEVLEVLHEVRSAQDSEGSKKSVSKLRTNLANITYDVEKYLQGTACSSQSPEVIRNFLIATRSLKITKIEKLQILNLRPTSIVELQLILEEVEERFSEEEMQEMTNLIQELLPPTSASPQAEPQPTS</sequence>
<dbReference type="SUPFAM" id="SSF47819">
    <property type="entry name" value="HRDC-like"/>
    <property type="match status" value="1"/>
</dbReference>
<evidence type="ECO:0000256" key="3">
    <source>
        <dbReference type="ARBA" id="ARBA00006898"/>
    </source>
</evidence>
<dbReference type="GeneID" id="108678710"/>
<dbReference type="EMBL" id="JQDR03000502">
    <property type="protein sequence ID" value="KAA0203858.1"/>
    <property type="molecule type" value="Genomic_DNA"/>
</dbReference>
<evidence type="ECO:0000256" key="7">
    <source>
        <dbReference type="ARBA" id="ARBA00023136"/>
    </source>
</evidence>
<comment type="subcellular location">
    <subcellularLocation>
        <location evidence="2">Cell membrane</location>
        <topology evidence="2">Peripheral membrane protein</topology>
        <orientation evidence="2">Cytoplasmic side</orientation>
    </subcellularLocation>
    <subcellularLocation>
        <location evidence="1">Nucleus</location>
    </subcellularLocation>
</comment>
<dbReference type="OMA" id="VMIINLR"/>
<keyword evidence="9" id="KW-0539">Nucleus</keyword>
<dbReference type="InterPro" id="IPR006590">
    <property type="entry name" value="RNA_pol_Rpb4/RPC9_core"/>
</dbReference>
<dbReference type="GO" id="GO:0005666">
    <property type="term" value="C:RNA polymerase III complex"/>
    <property type="evidence" value="ECO:0007669"/>
    <property type="project" value="InterPro"/>
</dbReference>
<evidence type="ECO:0000256" key="2">
    <source>
        <dbReference type="ARBA" id="ARBA00004413"/>
    </source>
</evidence>
<keyword evidence="16" id="KW-1185">Reference proteome</keyword>
<evidence type="ECO:0000256" key="9">
    <source>
        <dbReference type="ARBA" id="ARBA00023242"/>
    </source>
</evidence>
<feature type="domain" description="RNA polymerase Rpb4/RPC9 core" evidence="14">
    <location>
        <begin position="1"/>
        <end position="128"/>
    </location>
</feature>
<keyword evidence="8" id="KW-0804">Transcription</keyword>
<keyword evidence="7" id="KW-0472">Membrane</keyword>
<accession>A0A6A0HDF7</accession>
<comment type="similarity">
    <text evidence="3">Belongs to the eukaryotic RPC9 RNA polymerase subunit family.</text>
</comment>
<dbReference type="FunFam" id="1.20.1250.40:FF:000002">
    <property type="entry name" value="DNA-directed RNA polymerase III subunit RPC9"/>
    <property type="match status" value="1"/>
</dbReference>
<evidence type="ECO:0000313" key="15">
    <source>
        <dbReference type="EMBL" id="KAA0203858.1"/>
    </source>
</evidence>
<evidence type="ECO:0000256" key="13">
    <source>
        <dbReference type="ARBA" id="ARBA00073026"/>
    </source>
</evidence>
<dbReference type="PANTHER" id="PTHR15561:SF0">
    <property type="entry name" value="DNA-DIRECTED RNA POLYMERASE III SUBUNIT RPC9"/>
    <property type="match status" value="1"/>
</dbReference>
<dbReference type="OrthoDB" id="1746530at2759"/>
<dbReference type="KEGG" id="hazt:108678710"/>
<dbReference type="InterPro" id="IPR010997">
    <property type="entry name" value="HRDC-like_sf"/>
</dbReference>
<proteinExistence type="inferred from homology"/>
<dbReference type="GO" id="GO:0005886">
    <property type="term" value="C:plasma membrane"/>
    <property type="evidence" value="ECO:0007669"/>
    <property type="project" value="UniProtKB-SubCell"/>
</dbReference>
<evidence type="ECO:0000256" key="4">
    <source>
        <dbReference type="ARBA" id="ARBA00016672"/>
    </source>
</evidence>
<protein>
    <recommendedName>
        <fullName evidence="4">DNA-directed RNA polymerase III subunit RPC9</fullName>
    </recommendedName>
    <alternativeName>
        <fullName evidence="13">DNA-directed RNA polymerase III subunit rpc9</fullName>
    </alternativeName>
</protein>
<dbReference type="GO" id="GO:0000166">
    <property type="term" value="F:nucleotide binding"/>
    <property type="evidence" value="ECO:0007669"/>
    <property type="project" value="InterPro"/>
</dbReference>
<evidence type="ECO:0000256" key="5">
    <source>
        <dbReference type="ARBA" id="ARBA00022475"/>
    </source>
</evidence>
<dbReference type="GO" id="GO:0006384">
    <property type="term" value="P:transcription initiation at RNA polymerase III promoter"/>
    <property type="evidence" value="ECO:0007669"/>
    <property type="project" value="InterPro"/>
</dbReference>
<keyword evidence="5" id="KW-1003">Cell membrane</keyword>
<dbReference type="InterPro" id="IPR038324">
    <property type="entry name" value="Rpb4/RPC9_sf"/>
</dbReference>
<organism evidence="15">
    <name type="scientific">Hyalella azteca</name>
    <name type="common">Amphipod</name>
    <dbReference type="NCBI Taxonomy" id="294128"/>
    <lineage>
        <taxon>Eukaryota</taxon>
        <taxon>Metazoa</taxon>
        <taxon>Ecdysozoa</taxon>
        <taxon>Arthropoda</taxon>
        <taxon>Crustacea</taxon>
        <taxon>Multicrustacea</taxon>
        <taxon>Malacostraca</taxon>
        <taxon>Eumalacostraca</taxon>
        <taxon>Peracarida</taxon>
        <taxon>Amphipoda</taxon>
        <taxon>Senticaudata</taxon>
        <taxon>Talitrida</taxon>
        <taxon>Talitroidea</taxon>
        <taxon>Hyalellidae</taxon>
        <taxon>Hyalella</taxon>
    </lineage>
</organism>
<reference evidence="15" key="1">
    <citation type="submission" date="2014-08" db="EMBL/GenBank/DDBJ databases">
        <authorList>
            <person name="Murali S."/>
            <person name="Richards S."/>
            <person name="Bandaranaike D."/>
            <person name="Bellair M."/>
            <person name="Blankenburg K."/>
            <person name="Chao H."/>
            <person name="Dinh H."/>
            <person name="Doddapaneni H."/>
            <person name="Dugan-Rocha S."/>
            <person name="Elkadiri S."/>
            <person name="Gnanaolivu R."/>
            <person name="Hughes D."/>
            <person name="Lee S."/>
            <person name="Li M."/>
            <person name="Ming W."/>
            <person name="Munidasa M."/>
            <person name="Muniz J."/>
            <person name="Nguyen L."/>
            <person name="Osuji N."/>
            <person name="Pu L.-L."/>
            <person name="Puazo M."/>
            <person name="Skinner E."/>
            <person name="Qu C."/>
            <person name="Quiroz J."/>
            <person name="Raj R."/>
            <person name="Weissenberger G."/>
            <person name="Xin Y."/>
            <person name="Zou X."/>
            <person name="Han Y."/>
            <person name="Worley K."/>
            <person name="Muzny D."/>
            <person name="Gibbs R."/>
        </authorList>
    </citation>
    <scope>NUCLEOTIDE SEQUENCE</scope>
    <source>
        <strain evidence="15">HAZT.00-mixed</strain>
        <tissue evidence="15">Whole organism</tissue>
    </source>
</reference>
<reference evidence="15" key="2">
    <citation type="journal article" date="2018" name="Environ. Sci. Technol.">
        <title>The Toxicogenome of Hyalella azteca: A Model for Sediment Ecotoxicology and Evolutionary Toxicology.</title>
        <authorList>
            <person name="Poynton H.C."/>
            <person name="Hasenbein S."/>
            <person name="Benoit J.B."/>
            <person name="Sepulveda M.S."/>
            <person name="Poelchau M.F."/>
            <person name="Hughes D.S.T."/>
            <person name="Murali S.C."/>
            <person name="Chen S."/>
            <person name="Glastad K.M."/>
            <person name="Goodisman M.A.D."/>
            <person name="Werren J.H."/>
            <person name="Vineis J.H."/>
            <person name="Bowen J.L."/>
            <person name="Friedrich M."/>
            <person name="Jones J."/>
            <person name="Robertson H.M."/>
            <person name="Feyereisen R."/>
            <person name="Mechler-Hickson A."/>
            <person name="Mathers N."/>
            <person name="Lee C.E."/>
            <person name="Colbourne J.K."/>
            <person name="Biales A."/>
            <person name="Johnston J.S."/>
            <person name="Wellborn G.A."/>
            <person name="Rosendale A.J."/>
            <person name="Cridge A.G."/>
            <person name="Munoz-Torres M.C."/>
            <person name="Bain P.A."/>
            <person name="Manny A.R."/>
            <person name="Major K.M."/>
            <person name="Lambert F.N."/>
            <person name="Vulpe C.D."/>
            <person name="Tuck P."/>
            <person name="Blalock B.J."/>
            <person name="Lin Y.Y."/>
            <person name="Smith M.E."/>
            <person name="Ochoa-Acuna H."/>
            <person name="Chen M.M."/>
            <person name="Childers C.P."/>
            <person name="Qu J."/>
            <person name="Dugan S."/>
            <person name="Lee S.L."/>
            <person name="Chao H."/>
            <person name="Dinh H."/>
            <person name="Han Y."/>
            <person name="Doddapaneni H."/>
            <person name="Worley K.C."/>
            <person name="Muzny D.M."/>
            <person name="Gibbs R.A."/>
            <person name="Richards S."/>
        </authorList>
    </citation>
    <scope>NUCLEOTIDE SEQUENCE</scope>
    <source>
        <strain evidence="15">HAZT.00-mixed</strain>
        <tissue evidence="15">Whole organism</tissue>
    </source>
</reference>
<comment type="function">
    <text evidence="10">Accessory protein for the calcitonin gene-related peptide (CGRP) receptor. It modulates CGRP responsiveness in a variety of tissues.</text>
</comment>
<reference evidence="15" key="3">
    <citation type="submission" date="2019-06" db="EMBL/GenBank/DDBJ databases">
        <authorList>
            <person name="Poynton C."/>
            <person name="Hasenbein S."/>
            <person name="Benoit J.B."/>
            <person name="Sepulveda M.S."/>
            <person name="Poelchau M.F."/>
            <person name="Murali S.C."/>
            <person name="Chen S."/>
            <person name="Glastad K.M."/>
            <person name="Werren J.H."/>
            <person name="Vineis J.H."/>
            <person name="Bowen J.L."/>
            <person name="Friedrich M."/>
            <person name="Jones J."/>
            <person name="Robertson H.M."/>
            <person name="Feyereisen R."/>
            <person name="Mechler-Hickson A."/>
            <person name="Mathers N."/>
            <person name="Lee C.E."/>
            <person name="Colbourne J.K."/>
            <person name="Biales A."/>
            <person name="Johnston J.S."/>
            <person name="Wellborn G.A."/>
            <person name="Rosendale A.J."/>
            <person name="Cridge A.G."/>
            <person name="Munoz-Torres M.C."/>
            <person name="Bain P.A."/>
            <person name="Manny A.R."/>
            <person name="Major K.M."/>
            <person name="Lambert F.N."/>
            <person name="Vulpe C.D."/>
            <person name="Tuck P."/>
            <person name="Blalock B.J."/>
            <person name="Lin Y.-Y."/>
            <person name="Smith M.E."/>
            <person name="Ochoa-Acuna H."/>
            <person name="Chen M.-J.M."/>
            <person name="Childers C.P."/>
            <person name="Qu J."/>
            <person name="Dugan S."/>
            <person name="Lee S.L."/>
            <person name="Chao H."/>
            <person name="Dinh H."/>
            <person name="Han Y."/>
            <person name="Doddapaneni H."/>
            <person name="Worley K.C."/>
            <person name="Muzny D.M."/>
            <person name="Gibbs R.A."/>
            <person name="Richards S."/>
        </authorList>
    </citation>
    <scope>NUCLEOTIDE SEQUENCE</scope>
    <source>
        <strain evidence="15">HAZT.00-mixed</strain>
        <tissue evidence="15">Whole organism</tissue>
    </source>
</reference>
<dbReference type="InterPro" id="IPR038846">
    <property type="entry name" value="RPC9"/>
</dbReference>
<dbReference type="SMART" id="SM00657">
    <property type="entry name" value="RPOL4c"/>
    <property type="match status" value="1"/>
</dbReference>
<dbReference type="InterPro" id="IPR005574">
    <property type="entry name" value="Rpb4/RPC9"/>
</dbReference>
<evidence type="ECO:0000256" key="11">
    <source>
        <dbReference type="ARBA" id="ARBA00044007"/>
    </source>
</evidence>
<dbReference type="AlphaFoldDB" id="A0A6A0HDF7"/>
<keyword evidence="6 17" id="KW-0240">DNA-directed RNA polymerase</keyword>
<comment type="function">
    <text evidence="12">DNA-dependent RNA polymerase catalyzes the transcription of DNA into RNA using the four ribonucleoside triphosphates as substrates. Specific peripheric component of RNA polymerase III (Pol III) which synthesizes small non-coding RNAs including 5S rRNA, snRNAs, tRNAs and miRNAs from at least 500 distinct genomic loci. With POLR3H/RPC8 forms a mobile stalk that protrudes from Pol III core and functions primarily in transcription initiation. Pol III plays a key role in sensing and limiting infection by intracellular bacteria and DNA viruses. Acts as nuclear and cytosolic DNA sensor involved in innate immune response. Can sense non-self dsDNA that serves as template for transcription into dsRNA. The non-self RNA polymerase III transcripts, such as Epstein-Barr virus-encoded RNAs (EBERs) induce type I interferon and NF-kappa-B through the RIG-I pathway.</text>
</comment>
<evidence type="ECO:0000256" key="1">
    <source>
        <dbReference type="ARBA" id="ARBA00004123"/>
    </source>
</evidence>
<evidence type="ECO:0000256" key="12">
    <source>
        <dbReference type="ARBA" id="ARBA00045808"/>
    </source>
</evidence>
<evidence type="ECO:0000256" key="10">
    <source>
        <dbReference type="ARBA" id="ARBA00043924"/>
    </source>
</evidence>
<name>A0A6A0HDF7_HYAAZ</name>
<dbReference type="PANTHER" id="PTHR15561">
    <property type="entry name" value="CALCITONIN GENE-RELATED PEPTIDE-RECEPTOR COMPONENT PROTEIN"/>
    <property type="match status" value="1"/>
</dbReference>